<evidence type="ECO:0000259" key="2">
    <source>
        <dbReference type="Pfam" id="PF01814"/>
    </source>
</evidence>
<feature type="compositionally biased region" description="Basic residues" evidence="1">
    <location>
        <begin position="22"/>
        <end position="33"/>
    </location>
</feature>
<reference evidence="3 4" key="1">
    <citation type="submission" date="2017-06" db="EMBL/GenBank/DDBJ databases">
        <authorList>
            <person name="Kim H.J."/>
            <person name="Triplett B.A."/>
        </authorList>
    </citation>
    <scope>NUCLEOTIDE SEQUENCE [LARGE SCALE GENOMIC DNA]</scope>
    <source>
        <strain evidence="3 4">U15</strain>
    </source>
</reference>
<dbReference type="Pfam" id="PF01814">
    <property type="entry name" value="Hemerythrin"/>
    <property type="match status" value="1"/>
</dbReference>
<accession>A0A239DV92</accession>
<dbReference type="EMBL" id="FZOT01000002">
    <property type="protein sequence ID" value="SNS35524.1"/>
    <property type="molecule type" value="Genomic_DNA"/>
</dbReference>
<sequence length="211" mass="23507">MPRNAATKTTTRAPAKAPLKAAAKKAPAKRAAPRKTASAAKDALLLLKEDHAKVKKMFDQFEKLKKKDDKVAEMQKLVETACAELTIHAQVEEEIFYPAARAALKEGDLLDEAEVEHASAKQLITELAAMRPGDDLYKAKFSVLGEYVQHHVEEEEKEMFPKVKRAKLDLAGLAEQIQQRKQELREELGLDRGAAGMDDDMADKPARRNLH</sequence>
<evidence type="ECO:0000313" key="4">
    <source>
        <dbReference type="Proteomes" id="UP000198284"/>
    </source>
</evidence>
<dbReference type="InterPro" id="IPR012312">
    <property type="entry name" value="Hemerythrin-like"/>
</dbReference>
<feature type="region of interest" description="Disordered" evidence="1">
    <location>
        <begin position="188"/>
        <end position="211"/>
    </location>
</feature>
<evidence type="ECO:0000256" key="1">
    <source>
        <dbReference type="SAM" id="MobiDB-lite"/>
    </source>
</evidence>
<dbReference type="CDD" id="cd12108">
    <property type="entry name" value="Hr-like"/>
    <property type="match status" value="1"/>
</dbReference>
<name>A0A239DV92_9BURK</name>
<organism evidence="3 4">
    <name type="scientific">Noviherbaspirillum humi</name>
    <dbReference type="NCBI Taxonomy" id="1688639"/>
    <lineage>
        <taxon>Bacteria</taxon>
        <taxon>Pseudomonadati</taxon>
        <taxon>Pseudomonadota</taxon>
        <taxon>Betaproteobacteria</taxon>
        <taxon>Burkholderiales</taxon>
        <taxon>Oxalobacteraceae</taxon>
        <taxon>Noviherbaspirillum</taxon>
    </lineage>
</organism>
<dbReference type="PANTHER" id="PTHR35585:SF1">
    <property type="entry name" value="HHE DOMAIN PROTEIN (AFU_ORTHOLOGUE AFUA_4G00730)"/>
    <property type="match status" value="1"/>
</dbReference>
<feature type="compositionally biased region" description="Low complexity" evidence="1">
    <location>
        <begin position="1"/>
        <end position="21"/>
    </location>
</feature>
<keyword evidence="4" id="KW-1185">Reference proteome</keyword>
<feature type="domain" description="Hemerythrin-like" evidence="2">
    <location>
        <begin position="46"/>
        <end position="163"/>
    </location>
</feature>
<dbReference type="PANTHER" id="PTHR35585">
    <property type="entry name" value="HHE DOMAIN PROTEIN (AFU_ORTHOLOGUE AFUA_4G00730)"/>
    <property type="match status" value="1"/>
</dbReference>
<evidence type="ECO:0000313" key="3">
    <source>
        <dbReference type="EMBL" id="SNS35524.1"/>
    </source>
</evidence>
<feature type="compositionally biased region" description="Basic and acidic residues" evidence="1">
    <location>
        <begin position="202"/>
        <end position="211"/>
    </location>
</feature>
<gene>
    <name evidence="3" type="ORF">SAMN06265795_102350</name>
</gene>
<protein>
    <submittedName>
        <fullName evidence="3">Hemerythrin HHE cation binding domain-containing protein</fullName>
    </submittedName>
</protein>
<dbReference type="OrthoDB" id="5512987at2"/>
<proteinExistence type="predicted"/>
<dbReference type="Proteomes" id="UP000198284">
    <property type="component" value="Unassembled WGS sequence"/>
</dbReference>
<dbReference type="AlphaFoldDB" id="A0A239DV92"/>
<feature type="region of interest" description="Disordered" evidence="1">
    <location>
        <begin position="1"/>
        <end position="37"/>
    </location>
</feature>
<dbReference type="Gene3D" id="1.20.120.520">
    <property type="entry name" value="nmb1532 protein domain like"/>
    <property type="match status" value="1"/>
</dbReference>
<dbReference type="RefSeq" id="WP_089398198.1">
    <property type="nucleotide sequence ID" value="NZ_FZOT01000002.1"/>
</dbReference>